<feature type="repeat" description="TPR" evidence="1">
    <location>
        <begin position="369"/>
        <end position="402"/>
    </location>
</feature>
<dbReference type="InterPro" id="IPR044243">
    <property type="entry name" value="FLU"/>
</dbReference>
<dbReference type="KEGG" id="mng:MNEG_1119"/>
<evidence type="ECO:0000256" key="1">
    <source>
        <dbReference type="PROSITE-ProRule" id="PRU00339"/>
    </source>
</evidence>
<evidence type="ECO:0000256" key="3">
    <source>
        <dbReference type="SAM" id="MobiDB-lite"/>
    </source>
</evidence>
<keyword evidence="2" id="KW-0175">Coiled coil</keyword>
<keyword evidence="1" id="KW-0802">TPR repeat</keyword>
<evidence type="ECO:0000313" key="5">
    <source>
        <dbReference type="Proteomes" id="UP000054498"/>
    </source>
</evidence>
<dbReference type="Gene3D" id="1.25.40.10">
    <property type="entry name" value="Tetratricopeptide repeat domain"/>
    <property type="match status" value="1"/>
</dbReference>
<dbReference type="PROSITE" id="PS50005">
    <property type="entry name" value="TPR"/>
    <property type="match status" value="1"/>
</dbReference>
<gene>
    <name evidence="4" type="ORF">MNEG_1119</name>
</gene>
<dbReference type="GeneID" id="25728427"/>
<proteinExistence type="predicted"/>
<dbReference type="InterPro" id="IPR011990">
    <property type="entry name" value="TPR-like_helical_dom_sf"/>
</dbReference>
<protein>
    <submittedName>
        <fullName evidence="4">Uncharacterized protein</fullName>
    </submittedName>
</protein>
<reference evidence="4 5" key="1">
    <citation type="journal article" date="2013" name="BMC Genomics">
        <title>Reconstruction of the lipid metabolism for the microalga Monoraphidium neglectum from its genome sequence reveals characteristics suitable for biofuel production.</title>
        <authorList>
            <person name="Bogen C."/>
            <person name="Al-Dilaimi A."/>
            <person name="Albersmeier A."/>
            <person name="Wichmann J."/>
            <person name="Grundmann M."/>
            <person name="Rupp O."/>
            <person name="Lauersen K.J."/>
            <person name="Blifernez-Klassen O."/>
            <person name="Kalinowski J."/>
            <person name="Goesmann A."/>
            <person name="Mussgnug J.H."/>
            <person name="Kruse O."/>
        </authorList>
    </citation>
    <scope>NUCLEOTIDE SEQUENCE [LARGE SCALE GENOMIC DNA]</scope>
    <source>
        <strain evidence="4 5">SAG 48.87</strain>
    </source>
</reference>
<evidence type="ECO:0000313" key="4">
    <source>
        <dbReference type="EMBL" id="KIZ06832.1"/>
    </source>
</evidence>
<dbReference type="PANTHER" id="PTHR47310">
    <property type="entry name" value="PROTEIN FLUORESCENT IN BLUE LIGHT, CHLOROPLASTIC"/>
    <property type="match status" value="1"/>
</dbReference>
<dbReference type="OrthoDB" id="286233at2759"/>
<dbReference type="Proteomes" id="UP000054498">
    <property type="component" value="Unassembled WGS sequence"/>
</dbReference>
<dbReference type="SMART" id="SM00028">
    <property type="entry name" value="TPR"/>
    <property type="match status" value="2"/>
</dbReference>
<accession>A0A0D2N368</accession>
<dbReference type="PANTHER" id="PTHR47310:SF2">
    <property type="entry name" value="PROTEIN FLUORESCENT IN BLUE LIGHT, CHLOROPLASTIC"/>
    <property type="match status" value="1"/>
</dbReference>
<feature type="coiled-coil region" evidence="2">
    <location>
        <begin position="108"/>
        <end position="135"/>
    </location>
</feature>
<sequence>MRSLSNRQMGPRGPAGVDRAISQRSTRRLALIRAHQQHKVDVECSTSTSVASSQQQHPRRALLGLAAAAAAAAITLQPLPAAADALAAASVPADATPYLLSTGAKGLLAEEEARLLQLRKELEAQVRKEIELERAAAEKDAQSSAVGKLCATPYGVDIVGITEFIALVGALVGGITARQRKNELERLNEQLRKVNMSLRQQARAGMVYAPGLTYVPPTAAPGSSNGNGNGYAPAAPVVAVAAPAGAAVTVTAPPKPKALEAAAAPAAGGAVQSLFSMDEDEMTSDQIQCRDSLRAGKRLLKEKNGAAAMVRFEKALMLSKALEDKVQERRAMRGLAASARLQGQYKAAIKHLERVLEISREMKEFTGDADAYGTIADCYTEMGDFEHAAVNYDKYIRVMNTDGPV</sequence>
<evidence type="ECO:0000256" key="2">
    <source>
        <dbReference type="SAM" id="Coils"/>
    </source>
</evidence>
<feature type="coiled-coil region" evidence="2">
    <location>
        <begin position="177"/>
        <end position="204"/>
    </location>
</feature>
<dbReference type="GO" id="GO:0015995">
    <property type="term" value="P:chlorophyll biosynthetic process"/>
    <property type="evidence" value="ECO:0007669"/>
    <property type="project" value="InterPro"/>
</dbReference>
<dbReference type="SUPFAM" id="SSF48452">
    <property type="entry name" value="TPR-like"/>
    <property type="match status" value="1"/>
</dbReference>
<name>A0A0D2N368_9CHLO</name>
<dbReference type="Pfam" id="PF14559">
    <property type="entry name" value="TPR_19"/>
    <property type="match status" value="1"/>
</dbReference>
<dbReference type="RefSeq" id="XP_013905851.1">
    <property type="nucleotide sequence ID" value="XM_014050397.1"/>
</dbReference>
<dbReference type="STRING" id="145388.A0A0D2N368"/>
<dbReference type="AlphaFoldDB" id="A0A0D2N368"/>
<feature type="region of interest" description="Disordered" evidence="3">
    <location>
        <begin position="1"/>
        <end position="20"/>
    </location>
</feature>
<organism evidence="4 5">
    <name type="scientific">Monoraphidium neglectum</name>
    <dbReference type="NCBI Taxonomy" id="145388"/>
    <lineage>
        <taxon>Eukaryota</taxon>
        <taxon>Viridiplantae</taxon>
        <taxon>Chlorophyta</taxon>
        <taxon>core chlorophytes</taxon>
        <taxon>Chlorophyceae</taxon>
        <taxon>CS clade</taxon>
        <taxon>Sphaeropleales</taxon>
        <taxon>Selenastraceae</taxon>
        <taxon>Monoraphidium</taxon>
    </lineage>
</organism>
<dbReference type="EMBL" id="KK100325">
    <property type="protein sequence ID" value="KIZ06832.1"/>
    <property type="molecule type" value="Genomic_DNA"/>
</dbReference>
<keyword evidence="5" id="KW-1185">Reference proteome</keyword>
<dbReference type="InterPro" id="IPR019734">
    <property type="entry name" value="TPR_rpt"/>
</dbReference>